<dbReference type="SUPFAM" id="SSF50475">
    <property type="entry name" value="FMN-binding split barrel"/>
    <property type="match status" value="1"/>
</dbReference>
<reference evidence="1" key="1">
    <citation type="submission" date="2018-07" db="EMBL/GenBank/DDBJ databases">
        <authorList>
            <consortium name="Genoscope - CEA"/>
            <person name="William W."/>
        </authorList>
    </citation>
    <scope>NUCLEOTIDE SEQUENCE</scope>
    <source>
        <strain evidence="1">IK1</strain>
    </source>
</reference>
<dbReference type="AlphaFoldDB" id="A0A653A4I0"/>
<sequence>MDLKGYFEDTKGRGILATADSEGRVDLAVYAKPHFMDDGSVAFIMADRLTHHNLLSNLYAAYLFMEEGTGYKGKRLFLKKLREEQDTELLYSLRRRKYAAEEEHEEASRFLVFFEVEKILPLIGSGEKA</sequence>
<protein>
    <submittedName>
        <fullName evidence="1">Uncharacterized protein</fullName>
    </submittedName>
</protein>
<gene>
    <name evidence="1" type="ORF">TRIP_B200702</name>
</gene>
<accession>A0A653A4I0</accession>
<dbReference type="EMBL" id="UPXX01000013">
    <property type="protein sequence ID" value="VBB42562.1"/>
    <property type="molecule type" value="Genomic_DNA"/>
</dbReference>
<proteinExistence type="predicted"/>
<dbReference type="Gene3D" id="2.30.110.10">
    <property type="entry name" value="Electron Transport, Fmn-binding Protein, Chain A"/>
    <property type="match status" value="1"/>
</dbReference>
<dbReference type="InterPro" id="IPR012349">
    <property type="entry name" value="Split_barrel_FMN-bd"/>
</dbReference>
<organism evidence="1">
    <name type="scientific">Uncultured Desulfatiglans sp</name>
    <dbReference type="NCBI Taxonomy" id="1748965"/>
    <lineage>
        <taxon>Bacteria</taxon>
        <taxon>Pseudomonadati</taxon>
        <taxon>Thermodesulfobacteriota</taxon>
        <taxon>Desulfobacteria</taxon>
        <taxon>Desulfatiglandales</taxon>
        <taxon>Desulfatiglandaceae</taxon>
        <taxon>Desulfatiglans</taxon>
        <taxon>environmental samples</taxon>
    </lineage>
</organism>
<name>A0A653A4I0_UNCDX</name>
<evidence type="ECO:0000313" key="1">
    <source>
        <dbReference type="EMBL" id="VBB42562.1"/>
    </source>
</evidence>